<dbReference type="SUPFAM" id="SSF56112">
    <property type="entry name" value="Protein kinase-like (PK-like)"/>
    <property type="match status" value="1"/>
</dbReference>
<dbReference type="Pfam" id="PF01636">
    <property type="entry name" value="APH"/>
    <property type="match status" value="1"/>
</dbReference>
<sequence length="395" mass="43922">MNLQLRNSSLSHFYFNRDQMQLASFNNIAQLERPDRPAAATRAIRNRSKEELPLTDVTDRLNEARLCTYLEAHLEGFEGPLSARKFSGGQSNPTFRIDARSGVYVLRRKPPGALLKSAHAVDREYRVLEALADTTVPVARPLLLCEDEAVIGSVFYLMSFVDGRVFWDPALPAQSPEQRKELYKELIRVLAKLHDTDIGAVGLADYGKPGNYFERQVKRWTEQYRASETTTLAAMETLIDWLPAHLPPDDGQQSLIHGDYRLDNLMFHSTGSGAVAVLDWELSTLGHPLADLAYLCMCLRLPASGQIKGLAGLDRSALGIPDEAAMVSRYCQLRGIGPIEHWTFYLAFSFFRLAAILQGVLKRGLDGSASSNRALEVGRMAGELAEFAVELIEAP</sequence>
<comment type="caution">
    <text evidence="2">The sequence shown here is derived from an EMBL/GenBank/DDBJ whole genome shotgun (WGS) entry which is preliminary data.</text>
</comment>
<dbReference type="Proteomes" id="UP000599578">
    <property type="component" value="Unassembled WGS sequence"/>
</dbReference>
<dbReference type="InterPro" id="IPR011009">
    <property type="entry name" value="Kinase-like_dom_sf"/>
</dbReference>
<dbReference type="Gene3D" id="3.90.1200.10">
    <property type="match status" value="1"/>
</dbReference>
<feature type="domain" description="Aminoglycoside phosphotransferase" evidence="1">
    <location>
        <begin position="83"/>
        <end position="300"/>
    </location>
</feature>
<dbReference type="AlphaFoldDB" id="A0A917ZJ29"/>
<dbReference type="PANTHER" id="PTHR47829">
    <property type="entry name" value="HYDROLASE, PUTATIVE (AFU_ORTHOLOGUE AFUA_1G12880)-RELATED"/>
    <property type="match status" value="1"/>
</dbReference>
<dbReference type="EMBL" id="BMLT01000007">
    <property type="protein sequence ID" value="GGO84306.1"/>
    <property type="molecule type" value="Genomic_DNA"/>
</dbReference>
<dbReference type="InterPro" id="IPR002575">
    <property type="entry name" value="Aminoglycoside_PTrfase"/>
</dbReference>
<gene>
    <name evidence="2" type="ORF">GCM10011348_30250</name>
</gene>
<dbReference type="Gene3D" id="3.30.200.20">
    <property type="entry name" value="Phosphorylase Kinase, domain 1"/>
    <property type="match status" value="1"/>
</dbReference>
<proteinExistence type="predicted"/>
<dbReference type="CDD" id="cd05154">
    <property type="entry name" value="ACAD10_11_N-like"/>
    <property type="match status" value="1"/>
</dbReference>
<name>A0A917ZJ29_9GAMM</name>
<organism evidence="2 3">
    <name type="scientific">Marinobacterium nitratireducens</name>
    <dbReference type="NCBI Taxonomy" id="518897"/>
    <lineage>
        <taxon>Bacteria</taxon>
        <taxon>Pseudomonadati</taxon>
        <taxon>Pseudomonadota</taxon>
        <taxon>Gammaproteobacteria</taxon>
        <taxon>Oceanospirillales</taxon>
        <taxon>Oceanospirillaceae</taxon>
        <taxon>Marinobacterium</taxon>
    </lineage>
</organism>
<dbReference type="PANTHER" id="PTHR47829:SF3">
    <property type="entry name" value="AMINOGLYCOSIDE PHOSPHOTRANSFERASE DOMAIN-CONTAINING PROTEIN"/>
    <property type="match status" value="1"/>
</dbReference>
<protein>
    <submittedName>
        <fullName evidence="2">Aminoglycoside phosphotransferase</fullName>
    </submittedName>
</protein>
<accession>A0A917ZJ29</accession>
<dbReference type="InterPro" id="IPR041726">
    <property type="entry name" value="ACAD10_11_N"/>
</dbReference>
<evidence type="ECO:0000259" key="1">
    <source>
        <dbReference type="Pfam" id="PF01636"/>
    </source>
</evidence>
<keyword evidence="3" id="KW-1185">Reference proteome</keyword>
<reference evidence="2 3" key="1">
    <citation type="journal article" date="2014" name="Int. J. Syst. Evol. Microbiol.">
        <title>Complete genome sequence of Corynebacterium casei LMG S-19264T (=DSM 44701T), isolated from a smear-ripened cheese.</title>
        <authorList>
            <consortium name="US DOE Joint Genome Institute (JGI-PGF)"/>
            <person name="Walter F."/>
            <person name="Albersmeier A."/>
            <person name="Kalinowski J."/>
            <person name="Ruckert C."/>
        </authorList>
    </citation>
    <scope>NUCLEOTIDE SEQUENCE [LARGE SCALE GENOMIC DNA]</scope>
    <source>
        <strain evidence="2 3">CGMCC 1.7286</strain>
    </source>
</reference>
<evidence type="ECO:0000313" key="3">
    <source>
        <dbReference type="Proteomes" id="UP000599578"/>
    </source>
</evidence>
<evidence type="ECO:0000313" key="2">
    <source>
        <dbReference type="EMBL" id="GGO84306.1"/>
    </source>
</evidence>
<dbReference type="InterPro" id="IPR052898">
    <property type="entry name" value="ACAD10-like"/>
</dbReference>